<protein>
    <submittedName>
        <fullName evidence="3">Flavin reductase family protein</fullName>
        <ecNumber evidence="3">1.5.1.-</ecNumber>
    </submittedName>
</protein>
<sequence>MNEDIFMPGPGTARDFRRALGRFATGITIVTTQSSQGPVGLTANSFTSVSLDPPLVLWCPARTSRRHDAFVGAEHFAIHVLADDQHELMRSFVAPDAGFDLPGIAYSDEGTPLLPGCLARFECLRAATHDGGDHTIILGRVLRVALRKGAPLIFSGGQYGAFQPIPG</sequence>
<accession>A0ABW4S4Y9</accession>
<gene>
    <name evidence="3" type="ORF">ACFSGJ_09485</name>
</gene>
<dbReference type="SMART" id="SM00903">
    <property type="entry name" value="Flavin_Reduct"/>
    <property type="match status" value="1"/>
</dbReference>
<proteinExistence type="predicted"/>
<comment type="caution">
    <text evidence="3">The sequence shown here is derived from an EMBL/GenBank/DDBJ whole genome shotgun (WGS) entry which is preliminary data.</text>
</comment>
<dbReference type="SUPFAM" id="SSF50475">
    <property type="entry name" value="FMN-binding split barrel"/>
    <property type="match status" value="1"/>
</dbReference>
<dbReference type="InterPro" id="IPR050268">
    <property type="entry name" value="NADH-dep_flavin_reductase"/>
</dbReference>
<reference evidence="4" key="1">
    <citation type="journal article" date="2019" name="Int. J. Syst. Evol. Microbiol.">
        <title>The Global Catalogue of Microorganisms (GCM) 10K type strain sequencing project: providing services to taxonomists for standard genome sequencing and annotation.</title>
        <authorList>
            <consortium name="The Broad Institute Genomics Platform"/>
            <consortium name="The Broad Institute Genome Sequencing Center for Infectious Disease"/>
            <person name="Wu L."/>
            <person name="Ma J."/>
        </authorList>
    </citation>
    <scope>NUCLEOTIDE SEQUENCE [LARGE SCALE GENOMIC DNA]</scope>
    <source>
        <strain evidence="4">CGMCC 4.7242</strain>
    </source>
</reference>
<evidence type="ECO:0000259" key="2">
    <source>
        <dbReference type="SMART" id="SM00903"/>
    </source>
</evidence>
<evidence type="ECO:0000256" key="1">
    <source>
        <dbReference type="ARBA" id="ARBA00023002"/>
    </source>
</evidence>
<keyword evidence="1 3" id="KW-0560">Oxidoreductase</keyword>
<name>A0ABW4S4Y9_9RHOB</name>
<dbReference type="RefSeq" id="WP_390261061.1">
    <property type="nucleotide sequence ID" value="NZ_JBHUGH010000006.1"/>
</dbReference>
<dbReference type="EMBL" id="JBHUGH010000006">
    <property type="protein sequence ID" value="MFD1912446.1"/>
    <property type="molecule type" value="Genomic_DNA"/>
</dbReference>
<feature type="domain" description="Flavin reductase like" evidence="2">
    <location>
        <begin position="20"/>
        <end position="161"/>
    </location>
</feature>
<dbReference type="Proteomes" id="UP001597353">
    <property type="component" value="Unassembled WGS sequence"/>
</dbReference>
<dbReference type="GO" id="GO:0016491">
    <property type="term" value="F:oxidoreductase activity"/>
    <property type="evidence" value="ECO:0007669"/>
    <property type="project" value="UniProtKB-KW"/>
</dbReference>
<dbReference type="InterPro" id="IPR002563">
    <property type="entry name" value="Flavin_Rdtase-like_dom"/>
</dbReference>
<evidence type="ECO:0000313" key="3">
    <source>
        <dbReference type="EMBL" id="MFD1912446.1"/>
    </source>
</evidence>
<dbReference type="InterPro" id="IPR012349">
    <property type="entry name" value="Split_barrel_FMN-bd"/>
</dbReference>
<keyword evidence="4" id="KW-1185">Reference proteome</keyword>
<dbReference type="PANTHER" id="PTHR30466">
    <property type="entry name" value="FLAVIN REDUCTASE"/>
    <property type="match status" value="1"/>
</dbReference>
<evidence type="ECO:0000313" key="4">
    <source>
        <dbReference type="Proteomes" id="UP001597353"/>
    </source>
</evidence>
<dbReference type="Gene3D" id="2.30.110.10">
    <property type="entry name" value="Electron Transport, Fmn-binding Protein, Chain A"/>
    <property type="match status" value="1"/>
</dbReference>
<organism evidence="3 4">
    <name type="scientific">Halodurantibacterium flavum</name>
    <dbReference type="NCBI Taxonomy" id="1382802"/>
    <lineage>
        <taxon>Bacteria</taxon>
        <taxon>Pseudomonadati</taxon>
        <taxon>Pseudomonadota</taxon>
        <taxon>Alphaproteobacteria</taxon>
        <taxon>Rhodobacterales</taxon>
        <taxon>Paracoccaceae</taxon>
        <taxon>Halodurantibacterium</taxon>
    </lineage>
</organism>
<dbReference type="EC" id="1.5.1.-" evidence="3"/>
<dbReference type="PANTHER" id="PTHR30466:SF1">
    <property type="entry name" value="FMN REDUCTASE (NADH) RUTF"/>
    <property type="match status" value="1"/>
</dbReference>
<dbReference type="Pfam" id="PF01613">
    <property type="entry name" value="Flavin_Reduct"/>
    <property type="match status" value="1"/>
</dbReference>